<evidence type="ECO:0000256" key="2">
    <source>
        <dbReference type="SAM" id="SignalP"/>
    </source>
</evidence>
<protein>
    <recommendedName>
        <fullName evidence="3">Transcobalamin-like C-terminal domain-containing protein</fullName>
    </recommendedName>
</protein>
<feature type="domain" description="Transcobalamin-like C-terminal" evidence="3">
    <location>
        <begin position="75"/>
        <end position="141"/>
    </location>
</feature>
<name>A0A916W269_9BACI</name>
<dbReference type="AlphaFoldDB" id="A0A916W269"/>
<proteinExistence type="predicted"/>
<reference evidence="4" key="2">
    <citation type="submission" date="2020-09" db="EMBL/GenBank/DDBJ databases">
        <authorList>
            <person name="Sun Q."/>
            <person name="Zhou Y."/>
        </authorList>
    </citation>
    <scope>NUCLEOTIDE SEQUENCE</scope>
    <source>
        <strain evidence="4">CGMCC 1.12408</strain>
    </source>
</reference>
<comment type="caution">
    <text evidence="4">The sequence shown here is derived from an EMBL/GenBank/DDBJ whole genome shotgun (WGS) entry which is preliminary data.</text>
</comment>
<gene>
    <name evidence="4" type="ORF">GCM10008025_01300</name>
</gene>
<dbReference type="InterPro" id="IPR027954">
    <property type="entry name" value="Transcobalamin-like_C"/>
</dbReference>
<dbReference type="Proteomes" id="UP000613512">
    <property type="component" value="Unassembled WGS sequence"/>
</dbReference>
<reference evidence="4" key="1">
    <citation type="journal article" date="2014" name="Int. J. Syst. Evol. Microbiol.">
        <title>Complete genome sequence of Corynebacterium casei LMG S-19264T (=DSM 44701T), isolated from a smear-ripened cheese.</title>
        <authorList>
            <consortium name="US DOE Joint Genome Institute (JGI-PGF)"/>
            <person name="Walter F."/>
            <person name="Albersmeier A."/>
            <person name="Kalinowski J."/>
            <person name="Ruckert C."/>
        </authorList>
    </citation>
    <scope>NUCLEOTIDE SEQUENCE</scope>
    <source>
        <strain evidence="4">CGMCC 1.12408</strain>
    </source>
</reference>
<dbReference type="RefSeq" id="WP_188382747.1">
    <property type="nucleotide sequence ID" value="NZ_BMEY01000001.1"/>
</dbReference>
<keyword evidence="5" id="KW-1185">Reference proteome</keyword>
<evidence type="ECO:0000313" key="4">
    <source>
        <dbReference type="EMBL" id="GGA61049.1"/>
    </source>
</evidence>
<dbReference type="Gene3D" id="2.170.130.30">
    <property type="match status" value="1"/>
</dbReference>
<keyword evidence="2" id="KW-0732">Signal</keyword>
<dbReference type="PROSITE" id="PS51257">
    <property type="entry name" value="PROKAR_LIPOPROTEIN"/>
    <property type="match status" value="1"/>
</dbReference>
<dbReference type="Pfam" id="PF14478">
    <property type="entry name" value="DUF4430"/>
    <property type="match status" value="1"/>
</dbReference>
<evidence type="ECO:0000313" key="5">
    <source>
        <dbReference type="Proteomes" id="UP000613512"/>
    </source>
</evidence>
<feature type="region of interest" description="Disordered" evidence="1">
    <location>
        <begin position="26"/>
        <end position="47"/>
    </location>
</feature>
<feature type="chain" id="PRO_5039145995" description="Transcobalamin-like C-terminal domain-containing protein" evidence="2">
    <location>
        <begin position="21"/>
        <end position="144"/>
    </location>
</feature>
<evidence type="ECO:0000256" key="1">
    <source>
        <dbReference type="SAM" id="MobiDB-lite"/>
    </source>
</evidence>
<evidence type="ECO:0000259" key="3">
    <source>
        <dbReference type="Pfam" id="PF14478"/>
    </source>
</evidence>
<dbReference type="EMBL" id="BMEY01000001">
    <property type="protein sequence ID" value="GGA61049.1"/>
    <property type="molecule type" value="Genomic_DNA"/>
</dbReference>
<organism evidence="4 5">
    <name type="scientific">Ornithinibacillus halotolerans</name>
    <dbReference type="NCBI Taxonomy" id="1274357"/>
    <lineage>
        <taxon>Bacteria</taxon>
        <taxon>Bacillati</taxon>
        <taxon>Bacillota</taxon>
        <taxon>Bacilli</taxon>
        <taxon>Bacillales</taxon>
        <taxon>Bacillaceae</taxon>
        <taxon>Ornithinibacillus</taxon>
    </lineage>
</organism>
<sequence>MKSILLKLFAVLTVFTLLVACGNEDATNNNQQNQENNNTTNEANEPQEEAVITVTLTKDKEAETLAEKEIVIEEGDILLDVMKDNFDIEEKEPGYILGIDGTVADESESMFWALTINGEMAMVGAGEVELQDGDTVNFDLQSWE</sequence>
<feature type="compositionally biased region" description="Low complexity" evidence="1">
    <location>
        <begin position="26"/>
        <end position="44"/>
    </location>
</feature>
<accession>A0A916W269</accession>
<feature type="signal peptide" evidence="2">
    <location>
        <begin position="1"/>
        <end position="20"/>
    </location>
</feature>